<dbReference type="EMBL" id="KT991394">
    <property type="protein sequence ID" value="ALT32051.1"/>
    <property type="molecule type" value="mRNA"/>
</dbReference>
<dbReference type="InterPro" id="IPR017970">
    <property type="entry name" value="Homeobox_CS"/>
</dbReference>
<keyword evidence="3 6" id="KW-0238">DNA-binding</keyword>
<evidence type="ECO:0000256" key="2">
    <source>
        <dbReference type="ARBA" id="ARBA00006317"/>
    </source>
</evidence>
<evidence type="ECO:0000256" key="7">
    <source>
        <dbReference type="RuleBase" id="RU000682"/>
    </source>
</evidence>
<keyword evidence="4 6" id="KW-0371">Homeobox</keyword>
<sequence>MSDSRMTLGAGNFTGLPHHAFSGHHSLASHSGHQSSFAASTEAALQSAFNAAGQHGGWGSYGGGGYSGSGVGVTGNSVGSSIDNFPSYHLSNSFLEERTRQFAAAAVSQQAAGMGGVCSGYGVDPLREYHQAQAHLAASAAAAVSAGVSGGFYPSPSDNFSSTLDWTSQVSMRKKRKPYTKYQNLELEKEYLYSTYITKQKRWELARNLQLTERQVKIWFQNRRMKTKKHTQRAQSNHKSSTNASGYKTSSSNGHKQEHT</sequence>
<dbReference type="PROSITE" id="PS00027">
    <property type="entry name" value="HOMEOBOX_1"/>
    <property type="match status" value="1"/>
</dbReference>
<feature type="domain" description="Homeobox" evidence="9">
    <location>
        <begin position="170"/>
        <end position="230"/>
    </location>
</feature>
<keyword evidence="5 6" id="KW-0539">Nucleus</keyword>
<evidence type="ECO:0000256" key="8">
    <source>
        <dbReference type="SAM" id="MobiDB-lite"/>
    </source>
</evidence>
<dbReference type="InterPro" id="IPR046333">
    <property type="entry name" value="HXA10/ABDB-like"/>
</dbReference>
<dbReference type="PRINTS" id="PR00024">
    <property type="entry name" value="HOMEOBOX"/>
</dbReference>
<evidence type="ECO:0000256" key="6">
    <source>
        <dbReference type="PROSITE-ProRule" id="PRU00108"/>
    </source>
</evidence>
<protein>
    <submittedName>
        <fullName evidence="10">Abdominal-B1</fullName>
    </submittedName>
</protein>
<dbReference type="SMART" id="SM00389">
    <property type="entry name" value="HOX"/>
    <property type="match status" value="1"/>
</dbReference>
<comment type="subcellular location">
    <subcellularLocation>
        <location evidence="1 6 7">Nucleus</location>
    </subcellularLocation>
</comment>
<dbReference type="InterPro" id="IPR020479">
    <property type="entry name" value="HD_metazoa"/>
</dbReference>
<evidence type="ECO:0000259" key="9">
    <source>
        <dbReference type="PROSITE" id="PS50071"/>
    </source>
</evidence>
<feature type="compositionally biased region" description="Basic residues" evidence="8">
    <location>
        <begin position="223"/>
        <end position="232"/>
    </location>
</feature>
<comment type="similarity">
    <text evidence="2">Belongs to the Abd-B homeobox family.</text>
</comment>
<dbReference type="GO" id="GO:0000981">
    <property type="term" value="F:DNA-binding transcription factor activity, RNA polymerase II-specific"/>
    <property type="evidence" value="ECO:0007669"/>
    <property type="project" value="InterPro"/>
</dbReference>
<dbReference type="PANTHER" id="PTHR45874">
    <property type="entry name" value="HOMEOBOX PROTEIN ABDOMINAL-B"/>
    <property type="match status" value="1"/>
</dbReference>
<dbReference type="GO" id="GO:0005634">
    <property type="term" value="C:nucleus"/>
    <property type="evidence" value="ECO:0007669"/>
    <property type="project" value="UniProtKB-SubCell"/>
</dbReference>
<dbReference type="CDD" id="cd00086">
    <property type="entry name" value="homeodomain"/>
    <property type="match status" value="1"/>
</dbReference>
<name>A0A0U3C7V5_HYPDU</name>
<dbReference type="GO" id="GO:0000978">
    <property type="term" value="F:RNA polymerase II cis-regulatory region sequence-specific DNA binding"/>
    <property type="evidence" value="ECO:0007669"/>
    <property type="project" value="TreeGrafter"/>
</dbReference>
<feature type="DNA-binding region" description="Homeobox" evidence="6">
    <location>
        <begin position="172"/>
        <end position="231"/>
    </location>
</feature>
<dbReference type="PANTHER" id="PTHR45874:SF4">
    <property type="entry name" value="HOMEOBOX PROTEIN ABDOMINAL-B"/>
    <property type="match status" value="1"/>
</dbReference>
<evidence type="ECO:0000256" key="1">
    <source>
        <dbReference type="ARBA" id="ARBA00004123"/>
    </source>
</evidence>
<evidence type="ECO:0000256" key="4">
    <source>
        <dbReference type="ARBA" id="ARBA00023155"/>
    </source>
</evidence>
<dbReference type="Pfam" id="PF00046">
    <property type="entry name" value="Homeodomain"/>
    <property type="match status" value="1"/>
</dbReference>
<dbReference type="SUPFAM" id="SSF46689">
    <property type="entry name" value="Homeodomain-like"/>
    <property type="match status" value="1"/>
</dbReference>
<feature type="region of interest" description="Disordered" evidence="8">
    <location>
        <begin position="222"/>
        <end position="260"/>
    </location>
</feature>
<organism evidence="10">
    <name type="scientific">Hypsibius dujardini</name>
    <name type="common">Water bear</name>
    <name type="synonym">Macrobiotus dujardini</name>
    <dbReference type="NCBI Taxonomy" id="232323"/>
    <lineage>
        <taxon>Eukaryota</taxon>
        <taxon>Metazoa</taxon>
        <taxon>Ecdysozoa</taxon>
        <taxon>Tardigrada</taxon>
        <taxon>Eutardigrada</taxon>
        <taxon>Parachela</taxon>
        <taxon>Hypsibioidea</taxon>
        <taxon>Hypsibiidae</taxon>
        <taxon>Hypsibius</taxon>
    </lineage>
</organism>
<evidence type="ECO:0000256" key="5">
    <source>
        <dbReference type="ARBA" id="ARBA00023242"/>
    </source>
</evidence>
<dbReference type="AlphaFoldDB" id="A0A0U3C7V5"/>
<reference evidence="10" key="1">
    <citation type="journal article" date="2016" name="Curr. Biol.">
        <title>The Compact Body Plan of Tardigrades Evolved by the Loss of a Large Body Region.</title>
        <authorList>
            <person name="Smith F.W."/>
            <person name="Boothby T.C."/>
            <person name="Giovannini I."/>
            <person name="Rebecchi L."/>
            <person name="Jockusch E.L."/>
            <person name="Goldstein B."/>
        </authorList>
    </citation>
    <scope>NUCLEOTIDE SEQUENCE</scope>
</reference>
<dbReference type="InterPro" id="IPR001356">
    <property type="entry name" value="HD"/>
</dbReference>
<accession>A0A0U3C7V5</accession>
<proteinExistence type="evidence at transcript level"/>
<dbReference type="PROSITE" id="PS50071">
    <property type="entry name" value="HOMEOBOX_2"/>
    <property type="match status" value="1"/>
</dbReference>
<evidence type="ECO:0000313" key="10">
    <source>
        <dbReference type="EMBL" id="ALT32093.1"/>
    </source>
</evidence>
<dbReference type="InterPro" id="IPR009057">
    <property type="entry name" value="Homeodomain-like_sf"/>
</dbReference>
<dbReference type="Gene3D" id="1.10.10.60">
    <property type="entry name" value="Homeodomain-like"/>
    <property type="match status" value="1"/>
</dbReference>
<feature type="compositionally biased region" description="Polar residues" evidence="8">
    <location>
        <begin position="233"/>
        <end position="254"/>
    </location>
</feature>
<evidence type="ECO:0000256" key="3">
    <source>
        <dbReference type="ARBA" id="ARBA00023125"/>
    </source>
</evidence>
<dbReference type="EMBL" id="KT991413">
    <property type="protein sequence ID" value="ALT32093.1"/>
    <property type="molecule type" value="Genomic_DNA"/>
</dbReference>